<dbReference type="PANTHER" id="PTHR46211">
    <property type="entry name" value="GLYCEROPHOSPHORYL DIESTER PHOSPHODIESTERASE"/>
    <property type="match status" value="1"/>
</dbReference>
<name>A0ABT8LHE3_9BACT</name>
<dbReference type="Pfam" id="PF03009">
    <property type="entry name" value="GDPD"/>
    <property type="match status" value="1"/>
</dbReference>
<evidence type="ECO:0000313" key="2">
    <source>
        <dbReference type="EMBL" id="MDN5215781.1"/>
    </source>
</evidence>
<dbReference type="RefSeq" id="WP_346761118.1">
    <property type="nucleotide sequence ID" value="NZ_JAUJEB010000007.1"/>
</dbReference>
<dbReference type="PROSITE" id="PS51704">
    <property type="entry name" value="GP_PDE"/>
    <property type="match status" value="1"/>
</dbReference>
<dbReference type="EMBL" id="JAUJEB010000007">
    <property type="protein sequence ID" value="MDN5215781.1"/>
    <property type="molecule type" value="Genomic_DNA"/>
</dbReference>
<dbReference type="InterPro" id="IPR030395">
    <property type="entry name" value="GP_PDE_dom"/>
</dbReference>
<evidence type="ECO:0000259" key="1">
    <source>
        <dbReference type="PROSITE" id="PS51704"/>
    </source>
</evidence>
<dbReference type="SUPFAM" id="SSF51695">
    <property type="entry name" value="PLC-like phosphodiesterases"/>
    <property type="match status" value="1"/>
</dbReference>
<dbReference type="InterPro" id="IPR017946">
    <property type="entry name" value="PLC-like_Pdiesterase_TIM-brl"/>
</dbReference>
<comment type="caution">
    <text evidence="2">The sequence shown here is derived from an EMBL/GenBank/DDBJ whole genome shotgun (WGS) entry which is preliminary data.</text>
</comment>
<accession>A0ABT8LHE3</accession>
<gene>
    <name evidence="2" type="ORF">QQ020_27125</name>
</gene>
<proteinExistence type="predicted"/>
<sequence length="295" mass="33565">MNYRKVLLPTIFLMLVLPYTALSQKVDIQGHRGARGLLPENTINAFIKAVDLGVTTLELDVVISKDKQVVISHEPYMSGAICTDQSGQVIESTNEKSHNIYEMNYETIRKYDCGISGNPRFPEQEKVTAHKPLLSEMIEVVEKHIKENNLAPVNYNIEIKSNPKGDNIYHPAPAKFSDLVYTEVQQSLPWERVIIQSFDHRVLQYLHEKDAKVTLAFLVGNKLNYKSQLKKLGFTPAIYSPYYKLLDAETVSKLQKKGMKVIPWTVNDLVEMKLMIEWGVDGIITDYPNRAVGLK</sequence>
<protein>
    <submittedName>
        <fullName evidence="2">Glycerophosphodiester phosphodiesterase</fullName>
    </submittedName>
</protein>
<organism evidence="2 3">
    <name type="scientific">Agaribacillus aureus</name>
    <dbReference type="NCBI Taxonomy" id="3051825"/>
    <lineage>
        <taxon>Bacteria</taxon>
        <taxon>Pseudomonadati</taxon>
        <taxon>Bacteroidota</taxon>
        <taxon>Cytophagia</taxon>
        <taxon>Cytophagales</taxon>
        <taxon>Splendidivirgaceae</taxon>
        <taxon>Agaribacillus</taxon>
    </lineage>
</organism>
<dbReference type="Gene3D" id="3.20.20.190">
    <property type="entry name" value="Phosphatidylinositol (PI) phosphodiesterase"/>
    <property type="match status" value="1"/>
</dbReference>
<dbReference type="PANTHER" id="PTHR46211:SF14">
    <property type="entry name" value="GLYCEROPHOSPHODIESTER PHOSPHODIESTERASE"/>
    <property type="match status" value="1"/>
</dbReference>
<keyword evidence="3" id="KW-1185">Reference proteome</keyword>
<evidence type="ECO:0000313" key="3">
    <source>
        <dbReference type="Proteomes" id="UP001172083"/>
    </source>
</evidence>
<dbReference type="Proteomes" id="UP001172083">
    <property type="component" value="Unassembled WGS sequence"/>
</dbReference>
<dbReference type="CDD" id="cd08567">
    <property type="entry name" value="GDPD_SpGDE_like"/>
    <property type="match status" value="1"/>
</dbReference>
<reference evidence="2" key="1">
    <citation type="submission" date="2023-06" db="EMBL/GenBank/DDBJ databases">
        <title>Genomic of Agaribacillus aureum.</title>
        <authorList>
            <person name="Wang G."/>
        </authorList>
    </citation>
    <scope>NUCLEOTIDE SEQUENCE</scope>
    <source>
        <strain evidence="2">BMA12</strain>
    </source>
</reference>
<feature type="domain" description="GP-PDE" evidence="1">
    <location>
        <begin position="26"/>
        <end position="295"/>
    </location>
</feature>